<dbReference type="AlphaFoldDB" id="A0A511W6M3"/>
<dbReference type="Proteomes" id="UP000321440">
    <property type="component" value="Unassembled WGS sequence"/>
</dbReference>
<keyword evidence="2" id="KW-1185">Reference proteome</keyword>
<gene>
    <name evidence="1" type="ORF">AHA02nite_24230</name>
</gene>
<evidence type="ECO:0000313" key="1">
    <source>
        <dbReference type="EMBL" id="GEN46647.1"/>
    </source>
</evidence>
<organism evidence="1 2">
    <name type="scientific">Alkalibacillus haloalkaliphilus</name>
    <dbReference type="NCBI Taxonomy" id="94136"/>
    <lineage>
        <taxon>Bacteria</taxon>
        <taxon>Bacillati</taxon>
        <taxon>Bacillota</taxon>
        <taxon>Bacilli</taxon>
        <taxon>Bacillales</taxon>
        <taxon>Bacillaceae</taxon>
        <taxon>Alkalibacillus</taxon>
    </lineage>
</organism>
<sequence length="80" mass="9522">MVESLIDRLQKDDYKTMAVRRVLLLLFERLLSDGDYDHFRETILWIVHSGLFRDVVKDEEMISLASEVRLSREMFNESSN</sequence>
<evidence type="ECO:0000313" key="2">
    <source>
        <dbReference type="Proteomes" id="UP000321440"/>
    </source>
</evidence>
<name>A0A511W6M3_9BACI</name>
<dbReference type="OrthoDB" id="9863464at2"/>
<proteinExistence type="predicted"/>
<accession>A0A511W6M3</accession>
<dbReference type="RefSeq" id="WP_146817626.1">
    <property type="nucleotide sequence ID" value="NZ_BJYA01000017.1"/>
</dbReference>
<reference evidence="1 2" key="1">
    <citation type="submission" date="2019-07" db="EMBL/GenBank/DDBJ databases">
        <title>Whole genome shotgun sequence of Alkalibacillus haloalkaliphilus NBRC 103110.</title>
        <authorList>
            <person name="Hosoyama A."/>
            <person name="Uohara A."/>
            <person name="Ohji S."/>
            <person name="Ichikawa N."/>
        </authorList>
    </citation>
    <scope>NUCLEOTIDE SEQUENCE [LARGE SCALE GENOMIC DNA]</scope>
    <source>
        <strain evidence="1 2">NBRC 103110</strain>
    </source>
</reference>
<dbReference type="EMBL" id="BJYA01000017">
    <property type="protein sequence ID" value="GEN46647.1"/>
    <property type="molecule type" value="Genomic_DNA"/>
</dbReference>
<protein>
    <submittedName>
        <fullName evidence="1">Uncharacterized protein</fullName>
    </submittedName>
</protein>
<comment type="caution">
    <text evidence="1">The sequence shown here is derived from an EMBL/GenBank/DDBJ whole genome shotgun (WGS) entry which is preliminary data.</text>
</comment>